<accession>A0A3N4UY06</accession>
<dbReference type="OrthoDB" id="8562153at2"/>
<evidence type="ECO:0000313" key="2">
    <source>
        <dbReference type="Proteomes" id="UP000272193"/>
    </source>
</evidence>
<organism evidence="1 2">
    <name type="scientific">Tibeticola sediminis</name>
    <dbReference type="NCBI Taxonomy" id="1917811"/>
    <lineage>
        <taxon>Bacteria</taxon>
        <taxon>Pseudomonadati</taxon>
        <taxon>Pseudomonadota</taxon>
        <taxon>Betaproteobacteria</taxon>
        <taxon>Burkholderiales</taxon>
        <taxon>Comamonadaceae</taxon>
        <taxon>Tibeticola</taxon>
    </lineage>
</organism>
<comment type="caution">
    <text evidence="1">The sequence shown here is derived from an EMBL/GenBank/DDBJ whole genome shotgun (WGS) entry which is preliminary data.</text>
</comment>
<dbReference type="EMBL" id="RKQL01000001">
    <property type="protein sequence ID" value="RPE72449.1"/>
    <property type="molecule type" value="Genomic_DNA"/>
</dbReference>
<reference evidence="1 2" key="1">
    <citation type="submission" date="2018-11" db="EMBL/GenBank/DDBJ databases">
        <title>Genomic Encyclopedia of Type Strains, Phase IV (KMG-IV): sequencing the most valuable type-strain genomes for metagenomic binning, comparative biology and taxonomic classification.</title>
        <authorList>
            <person name="Goeker M."/>
        </authorList>
    </citation>
    <scope>NUCLEOTIDE SEQUENCE [LARGE SCALE GENOMIC DNA]</scope>
    <source>
        <strain evidence="1 2">DSM 101684</strain>
    </source>
</reference>
<dbReference type="Proteomes" id="UP000272193">
    <property type="component" value="Unassembled WGS sequence"/>
</dbReference>
<protein>
    <submittedName>
        <fullName evidence="1">Uncharacterized protein DUF3619</fullName>
    </submittedName>
</protein>
<dbReference type="InterPro" id="IPR022064">
    <property type="entry name" value="DUF3619"/>
</dbReference>
<proteinExistence type="predicted"/>
<evidence type="ECO:0000313" key="1">
    <source>
        <dbReference type="EMBL" id="RPE72449.1"/>
    </source>
</evidence>
<sequence length="151" mass="16502">MNTRAHTTTPSPEDRFGRSVAAVLSLGTAELPHEISERLRAARERAVAVRRREAVLRPQTASAVEIQSDMTASLGSGGESEAWWRRAWALLPLLALLWGLYLLEHAFNDERAQEAAAIDAALLTDDLPPQAYTDPGFIQFLKVAPTQGAGR</sequence>
<keyword evidence="2" id="KW-1185">Reference proteome</keyword>
<dbReference type="Pfam" id="PF12279">
    <property type="entry name" value="DUF3619"/>
    <property type="match status" value="1"/>
</dbReference>
<name>A0A3N4UY06_9BURK</name>
<gene>
    <name evidence="1" type="ORF">EDC62_0139</name>
</gene>
<dbReference type="AlphaFoldDB" id="A0A3N4UY06"/>
<dbReference type="RefSeq" id="WP_124219345.1">
    <property type="nucleotide sequence ID" value="NZ_RKQL01000001.1"/>
</dbReference>